<accession>A0A655VKJ6</accession>
<dbReference type="Proteomes" id="UP000041770">
    <property type="component" value="Unassembled WGS sequence"/>
</dbReference>
<organism evidence="1 2">
    <name type="scientific">Vibrio cholerae</name>
    <dbReference type="NCBI Taxonomy" id="666"/>
    <lineage>
        <taxon>Bacteria</taxon>
        <taxon>Pseudomonadati</taxon>
        <taxon>Pseudomonadota</taxon>
        <taxon>Gammaproteobacteria</taxon>
        <taxon>Vibrionales</taxon>
        <taxon>Vibrionaceae</taxon>
        <taxon>Vibrio</taxon>
    </lineage>
</organism>
<protein>
    <submittedName>
        <fullName evidence="1">Uncharacterized protein</fullName>
    </submittedName>
</protein>
<evidence type="ECO:0000313" key="1">
    <source>
        <dbReference type="EMBL" id="CSB98129.1"/>
    </source>
</evidence>
<evidence type="ECO:0000313" key="2">
    <source>
        <dbReference type="Proteomes" id="UP000041770"/>
    </source>
</evidence>
<dbReference type="AlphaFoldDB" id="A0A655VKJ6"/>
<proteinExistence type="predicted"/>
<sequence>MALRITGSVSLFTKRFTACTGLAVSPSARPITLPVSIKPQVEAFTNTESEFFRWDFQSATPKRSLINASAVSASGIRINASAKHISKIPSWVSKLYSKSSASIICTAFLSLRIASIKRVVFSAIAAFSAWLGVARGNNWVSHWDSSTIYSGEISDHSLSSGCSINAAFNTSVAVNMWFPSSHT</sequence>
<name>A0A655VKJ6_VIBCL</name>
<reference evidence="1 2" key="1">
    <citation type="submission" date="2015-07" db="EMBL/GenBank/DDBJ databases">
        <authorList>
            <consortium name="Pathogen Informatics"/>
        </authorList>
    </citation>
    <scope>NUCLEOTIDE SEQUENCE [LARGE SCALE GENOMIC DNA]</scope>
    <source>
        <strain evidence="1 2">A316</strain>
    </source>
</reference>
<dbReference type="EMBL" id="CWQY01000001">
    <property type="protein sequence ID" value="CSB98129.1"/>
    <property type="molecule type" value="Genomic_DNA"/>
</dbReference>
<gene>
    <name evidence="1" type="ORF">ERS013200_00247</name>
</gene>